<dbReference type="Gene3D" id="6.10.250.730">
    <property type="match status" value="1"/>
</dbReference>
<name>A0A1L5NHJ1_9HYPH</name>
<dbReference type="AlphaFoldDB" id="A0A1L5NHJ1"/>
<evidence type="ECO:0000313" key="1">
    <source>
        <dbReference type="EMBL" id="APO67396.1"/>
    </source>
</evidence>
<gene>
    <name evidence="1" type="ORF">IE4872_CH01766</name>
</gene>
<evidence type="ECO:0008006" key="3">
    <source>
        <dbReference type="Google" id="ProtNLM"/>
    </source>
</evidence>
<dbReference type="InterPro" id="IPR010385">
    <property type="entry name" value="DUF982"/>
</dbReference>
<reference evidence="1 2" key="1">
    <citation type="submission" date="2016-09" db="EMBL/GenBank/DDBJ databases">
        <title>The complete genome sequences of Rhizobium gallicum, symbiovars gallicum and phaseoli, symbionts associated to common bean (Phaseolus vulgaris).</title>
        <authorList>
            <person name="Bustos P."/>
            <person name="Santamaria R.I."/>
            <person name="Perez-Carrascal O.M."/>
            <person name="Juarez S."/>
            <person name="Lozano L."/>
            <person name="Martinez-Flores I."/>
            <person name="Martinez-Romero E."/>
            <person name="Cevallos M."/>
            <person name="Romero D."/>
            <person name="Davila G."/>
            <person name="Gonzalez V."/>
        </authorList>
    </citation>
    <scope>NUCLEOTIDE SEQUENCE [LARGE SCALE GENOMIC DNA]</scope>
    <source>
        <strain evidence="1 2">IE4872</strain>
    </source>
</reference>
<dbReference type="Pfam" id="PF06169">
    <property type="entry name" value="DUF982"/>
    <property type="match status" value="1"/>
</dbReference>
<evidence type="ECO:0000313" key="2">
    <source>
        <dbReference type="Proteomes" id="UP000184749"/>
    </source>
</evidence>
<accession>A0A1L5NHJ1</accession>
<sequence>MSERSCSHLIWNASCVVTNVLTLGRPSVMMRHTSAQFPALRLVVSGREKYRVIRTVSDAAEMLMSEWPADDGEEYVAAVRACLDAFYDVIPPDAVRAALIRAANEDRIPHISVVC</sequence>
<dbReference type="Proteomes" id="UP000184749">
    <property type="component" value="Chromosome"/>
</dbReference>
<protein>
    <recommendedName>
        <fullName evidence="3">DUF982 domain-containing protein</fullName>
    </recommendedName>
</protein>
<dbReference type="EMBL" id="CP017101">
    <property type="protein sequence ID" value="APO67396.1"/>
    <property type="molecule type" value="Genomic_DNA"/>
</dbReference>
<organism evidence="1 2">
    <name type="scientific">Rhizobium gallicum</name>
    <dbReference type="NCBI Taxonomy" id="56730"/>
    <lineage>
        <taxon>Bacteria</taxon>
        <taxon>Pseudomonadati</taxon>
        <taxon>Pseudomonadota</taxon>
        <taxon>Alphaproteobacteria</taxon>
        <taxon>Hyphomicrobiales</taxon>
        <taxon>Rhizobiaceae</taxon>
        <taxon>Rhizobium/Agrobacterium group</taxon>
        <taxon>Rhizobium</taxon>
    </lineage>
</organism>
<proteinExistence type="predicted"/>